<evidence type="ECO:0000313" key="3">
    <source>
        <dbReference type="Proteomes" id="UP000198844"/>
    </source>
</evidence>
<protein>
    <submittedName>
        <fullName evidence="2">Uncharacterized protein</fullName>
    </submittedName>
</protein>
<organism evidence="2 3">
    <name type="scientific">Paraburkholderia aspalathi</name>
    <dbReference type="NCBI Taxonomy" id="1324617"/>
    <lineage>
        <taxon>Bacteria</taxon>
        <taxon>Pseudomonadati</taxon>
        <taxon>Pseudomonadota</taxon>
        <taxon>Betaproteobacteria</taxon>
        <taxon>Burkholderiales</taxon>
        <taxon>Burkholderiaceae</taxon>
        <taxon>Paraburkholderia</taxon>
    </lineage>
</organism>
<dbReference type="EMBL" id="FPBH01000024">
    <property type="protein sequence ID" value="SFU23976.1"/>
    <property type="molecule type" value="Genomic_DNA"/>
</dbReference>
<dbReference type="RefSeq" id="WP_093642220.1">
    <property type="nucleotide sequence ID" value="NZ_FPBH01000024.1"/>
</dbReference>
<sequence length="59" mass="5749">MESTLKYVLVIITATLLAGGTAACKRADHDSDSGNAMSPGAASSSVPPAMGQPASGASQ</sequence>
<reference evidence="2 3" key="1">
    <citation type="submission" date="2016-10" db="EMBL/GenBank/DDBJ databases">
        <authorList>
            <person name="de Groot N.N."/>
        </authorList>
    </citation>
    <scope>NUCLEOTIDE SEQUENCE [LARGE SCALE GENOMIC DNA]</scope>
    <source>
        <strain evidence="2 3">LMG 27731</strain>
    </source>
</reference>
<evidence type="ECO:0000256" key="1">
    <source>
        <dbReference type="SAM" id="MobiDB-lite"/>
    </source>
</evidence>
<dbReference type="Proteomes" id="UP000198844">
    <property type="component" value="Unassembled WGS sequence"/>
</dbReference>
<dbReference type="PROSITE" id="PS51257">
    <property type="entry name" value="PROKAR_LIPOPROTEIN"/>
    <property type="match status" value="1"/>
</dbReference>
<name>A0A1I7EJ87_9BURK</name>
<feature type="region of interest" description="Disordered" evidence="1">
    <location>
        <begin position="23"/>
        <end position="59"/>
    </location>
</feature>
<accession>A0A1I7EJ87</accession>
<gene>
    <name evidence="2" type="ORF">SAMN05192563_102446</name>
</gene>
<feature type="compositionally biased region" description="Low complexity" evidence="1">
    <location>
        <begin position="36"/>
        <end position="51"/>
    </location>
</feature>
<evidence type="ECO:0000313" key="2">
    <source>
        <dbReference type="EMBL" id="SFU23976.1"/>
    </source>
</evidence>
<proteinExistence type="predicted"/>
<dbReference type="AlphaFoldDB" id="A0A1I7EJ87"/>